<comment type="subcellular location">
    <subcellularLocation>
        <location evidence="2">Cell membrane</location>
        <topology evidence="2">Multi-pass membrane protein</topology>
    </subcellularLocation>
</comment>
<evidence type="ECO:0000256" key="8">
    <source>
        <dbReference type="ARBA" id="ARBA00022692"/>
    </source>
</evidence>
<dbReference type="GO" id="GO:0042910">
    <property type="term" value="F:xenobiotic transmembrane transporter activity"/>
    <property type="evidence" value="ECO:0007669"/>
    <property type="project" value="InterPro"/>
</dbReference>
<evidence type="ECO:0000256" key="5">
    <source>
        <dbReference type="ARBA" id="ARBA00022448"/>
    </source>
</evidence>
<evidence type="ECO:0000256" key="12">
    <source>
        <dbReference type="ARBA" id="ARBA00031636"/>
    </source>
</evidence>
<keyword evidence="10" id="KW-0406">Ion transport</keyword>
<feature type="transmembrane region" description="Helical" evidence="13">
    <location>
        <begin position="89"/>
        <end position="115"/>
    </location>
</feature>
<keyword evidence="5" id="KW-0813">Transport</keyword>
<feature type="transmembrane region" description="Helical" evidence="13">
    <location>
        <begin position="195"/>
        <end position="218"/>
    </location>
</feature>
<dbReference type="EMBL" id="CP157940">
    <property type="protein sequence ID" value="XBS56220.1"/>
    <property type="molecule type" value="Genomic_DNA"/>
</dbReference>
<keyword evidence="6" id="KW-0050">Antiport</keyword>
<feature type="transmembrane region" description="Helical" evidence="13">
    <location>
        <begin position="389"/>
        <end position="407"/>
    </location>
</feature>
<proteinExistence type="inferred from homology"/>
<feature type="transmembrane region" description="Helical" evidence="13">
    <location>
        <begin position="135"/>
        <end position="160"/>
    </location>
</feature>
<dbReference type="NCBIfam" id="TIGR00797">
    <property type="entry name" value="matE"/>
    <property type="match status" value="1"/>
</dbReference>
<protein>
    <recommendedName>
        <fullName evidence="4">Probable multidrug resistance protein NorM</fullName>
    </recommendedName>
    <alternativeName>
        <fullName evidence="12">Multidrug-efflux transporter</fullName>
    </alternativeName>
</protein>
<keyword evidence="9 13" id="KW-1133">Transmembrane helix</keyword>
<name>A0AAU7PVB1_9FIRM</name>
<keyword evidence="11 13" id="KW-0472">Membrane</keyword>
<evidence type="ECO:0000256" key="9">
    <source>
        <dbReference type="ARBA" id="ARBA00022989"/>
    </source>
</evidence>
<evidence type="ECO:0000256" key="2">
    <source>
        <dbReference type="ARBA" id="ARBA00004651"/>
    </source>
</evidence>
<comment type="similarity">
    <text evidence="3">Belongs to the multi antimicrobial extrusion (MATE) (TC 2.A.66.1) family.</text>
</comment>
<gene>
    <name evidence="14" type="ORF">ABFV83_02090</name>
</gene>
<sequence length="462" mass="49350">MNKKIDLLKGHIFTSLTGLALPIMVTALVQMAYSLTDMAWIGFVGSPAVAAVGAGGMYVWLSQGVVALAKMGGQVKVAHSLGKGDRKEAAIYASGSIQMGLLFALLYGMVTFLGARPLIGFFGLNDASVAYNAQVYLKITCGLIIFSYLNSIITGIMTAMGDSRTPLLANFIGLVLNMILDPVLIFGVGPLKGSGVAGAAVATVMAQAVVTTVFLIAIRKDQVVFDKVKVLSKVPWDYMKAMIQIGFPASVQNFIYTSISMILTRFVTGFGDTAVAVLRVGGQIESISWMTADGFGAAINSFVGQNYGAGQYGRVKKGYFTATGVMFVWGLFCSVLLVCFPEQIFGLFIHEPEVIPMGVRYLVILGYCQMFMCIELTTVGALSGLGRTLLCSVISVVFTSARIPFAMILSSTSLGLDGIWWAFTISSIIKGILFFLSFLIVSGKLPGDKHLVQTETGLEQTD</sequence>
<feature type="transmembrane region" description="Helical" evidence="13">
    <location>
        <begin position="324"/>
        <end position="349"/>
    </location>
</feature>
<evidence type="ECO:0000256" key="6">
    <source>
        <dbReference type="ARBA" id="ARBA00022449"/>
    </source>
</evidence>
<dbReference type="PANTHER" id="PTHR43298">
    <property type="entry name" value="MULTIDRUG RESISTANCE PROTEIN NORM-RELATED"/>
    <property type="match status" value="1"/>
</dbReference>
<dbReference type="InterPro" id="IPR002528">
    <property type="entry name" value="MATE_fam"/>
</dbReference>
<feature type="transmembrane region" description="Helical" evidence="13">
    <location>
        <begin position="12"/>
        <end position="33"/>
    </location>
</feature>
<dbReference type="GO" id="GO:0006811">
    <property type="term" value="P:monoatomic ion transport"/>
    <property type="evidence" value="ECO:0007669"/>
    <property type="project" value="UniProtKB-KW"/>
</dbReference>
<dbReference type="CDD" id="cd13140">
    <property type="entry name" value="MATE_like_1"/>
    <property type="match status" value="1"/>
</dbReference>
<dbReference type="GO" id="GO:0015297">
    <property type="term" value="F:antiporter activity"/>
    <property type="evidence" value="ECO:0007669"/>
    <property type="project" value="UniProtKB-KW"/>
</dbReference>
<evidence type="ECO:0000256" key="11">
    <source>
        <dbReference type="ARBA" id="ARBA00023136"/>
    </source>
</evidence>
<evidence type="ECO:0000256" key="4">
    <source>
        <dbReference type="ARBA" id="ARBA00020268"/>
    </source>
</evidence>
<evidence type="ECO:0000256" key="13">
    <source>
        <dbReference type="SAM" id="Phobius"/>
    </source>
</evidence>
<keyword evidence="7" id="KW-1003">Cell membrane</keyword>
<dbReference type="PIRSF" id="PIRSF006603">
    <property type="entry name" value="DinF"/>
    <property type="match status" value="1"/>
</dbReference>
<feature type="transmembrane region" description="Helical" evidence="13">
    <location>
        <begin position="167"/>
        <end position="189"/>
    </location>
</feature>
<dbReference type="RefSeq" id="WP_349948847.1">
    <property type="nucleotide sequence ID" value="NZ_CP157940.1"/>
</dbReference>
<feature type="transmembrane region" description="Helical" evidence="13">
    <location>
        <begin position="419"/>
        <end position="441"/>
    </location>
</feature>
<reference evidence="14" key="1">
    <citation type="submission" date="2024-06" db="EMBL/GenBank/DDBJ databases">
        <title>Lacrimispora cavernae sp. nov., a novel anaerobe isolated from bat guano pile inside a cave.</title>
        <authorList>
            <person name="Miller S.L."/>
            <person name="Lu N."/>
            <person name="King J."/>
            <person name="Sankaranarayanan K."/>
            <person name="Lawson P.A."/>
        </authorList>
    </citation>
    <scope>NUCLEOTIDE SEQUENCE</scope>
    <source>
        <strain evidence="14">BS-2</strain>
    </source>
</reference>
<evidence type="ECO:0000256" key="7">
    <source>
        <dbReference type="ARBA" id="ARBA00022475"/>
    </source>
</evidence>
<evidence type="ECO:0000313" key="14">
    <source>
        <dbReference type="EMBL" id="XBS56220.1"/>
    </source>
</evidence>
<dbReference type="InterPro" id="IPR050222">
    <property type="entry name" value="MATE_MdtK"/>
</dbReference>
<evidence type="ECO:0000256" key="10">
    <source>
        <dbReference type="ARBA" id="ARBA00023065"/>
    </source>
</evidence>
<dbReference type="InterPro" id="IPR048279">
    <property type="entry name" value="MdtK-like"/>
</dbReference>
<feature type="transmembrane region" description="Helical" evidence="13">
    <location>
        <begin position="361"/>
        <end position="382"/>
    </location>
</feature>
<accession>A0AAU7PVB1</accession>
<dbReference type="Pfam" id="PF01554">
    <property type="entry name" value="MatE"/>
    <property type="match status" value="2"/>
</dbReference>
<evidence type="ECO:0000256" key="3">
    <source>
        <dbReference type="ARBA" id="ARBA00010199"/>
    </source>
</evidence>
<dbReference type="PANTHER" id="PTHR43298:SF2">
    <property type="entry name" value="FMN_FAD EXPORTER YEEO-RELATED"/>
    <property type="match status" value="1"/>
</dbReference>
<dbReference type="AlphaFoldDB" id="A0AAU7PVB1"/>
<evidence type="ECO:0000256" key="1">
    <source>
        <dbReference type="ARBA" id="ARBA00003408"/>
    </source>
</evidence>
<dbReference type="GO" id="GO:0005886">
    <property type="term" value="C:plasma membrane"/>
    <property type="evidence" value="ECO:0007669"/>
    <property type="project" value="UniProtKB-SubCell"/>
</dbReference>
<keyword evidence="8 13" id="KW-0812">Transmembrane</keyword>
<feature type="transmembrane region" description="Helical" evidence="13">
    <location>
        <begin position="39"/>
        <end position="61"/>
    </location>
</feature>
<organism evidence="14">
    <name type="scientific">Lacrimispora sp. BS-2</name>
    <dbReference type="NCBI Taxonomy" id="3151850"/>
    <lineage>
        <taxon>Bacteria</taxon>
        <taxon>Bacillati</taxon>
        <taxon>Bacillota</taxon>
        <taxon>Clostridia</taxon>
        <taxon>Lachnospirales</taxon>
        <taxon>Lachnospiraceae</taxon>
        <taxon>Lacrimispora</taxon>
    </lineage>
</organism>
<comment type="function">
    <text evidence="1">Multidrug efflux pump.</text>
</comment>